<feature type="transmembrane region" description="Helical" evidence="1">
    <location>
        <begin position="83"/>
        <end position="101"/>
    </location>
</feature>
<reference evidence="2" key="1">
    <citation type="submission" date="2021-02" db="EMBL/GenBank/DDBJ databases">
        <authorList>
            <person name="Han P."/>
        </authorList>
    </citation>
    <scope>NUCLEOTIDE SEQUENCE</scope>
    <source>
        <strain evidence="2">Candidatus Nitrotoga sp. ZN8</strain>
    </source>
</reference>
<evidence type="ECO:0000313" key="2">
    <source>
        <dbReference type="EMBL" id="CAE6739635.1"/>
    </source>
</evidence>
<comment type="caution">
    <text evidence="2">The sequence shown here is derived from an EMBL/GenBank/DDBJ whole genome shotgun (WGS) entry which is preliminary data.</text>
</comment>
<dbReference type="AlphaFoldDB" id="A0A916F9W0"/>
<organism evidence="2 3">
    <name type="scientific">Candidatus Nitrotoga fabula</name>
    <dbReference type="NCBI Taxonomy" id="2182327"/>
    <lineage>
        <taxon>Bacteria</taxon>
        <taxon>Pseudomonadati</taxon>
        <taxon>Pseudomonadota</taxon>
        <taxon>Betaproteobacteria</taxon>
        <taxon>Nitrosomonadales</taxon>
        <taxon>Gallionellaceae</taxon>
        <taxon>Candidatus Nitrotoga</taxon>
    </lineage>
</organism>
<keyword evidence="3" id="KW-1185">Reference proteome</keyword>
<dbReference type="RefSeq" id="WP_213036841.1">
    <property type="nucleotide sequence ID" value="NZ_CAJNBL010000044.1"/>
</dbReference>
<dbReference type="Proteomes" id="UP000675882">
    <property type="component" value="Unassembled WGS sequence"/>
</dbReference>
<name>A0A916F9W0_9PROT</name>
<gene>
    <name evidence="2" type="ORF">NTGZN8_90032</name>
</gene>
<evidence type="ECO:0000256" key="1">
    <source>
        <dbReference type="SAM" id="Phobius"/>
    </source>
</evidence>
<accession>A0A916F9W0</accession>
<dbReference type="EMBL" id="CAJNBL010000044">
    <property type="protein sequence ID" value="CAE6739635.1"/>
    <property type="molecule type" value="Genomic_DNA"/>
</dbReference>
<keyword evidence="1" id="KW-0812">Transmembrane</keyword>
<sequence>MDRVVSSSLRRQKALPGWISSESFAFDCSRNLGNLVLVVAGILWQVAVRMLVLAQCGYWAAAGQEGVDAGTGKCRQFRLRERFGESYGCFLGVLLLIPWGGMNESRPWYY</sequence>
<keyword evidence="1" id="KW-0472">Membrane</keyword>
<keyword evidence="1" id="KW-1133">Transmembrane helix</keyword>
<proteinExistence type="predicted"/>
<evidence type="ECO:0000313" key="3">
    <source>
        <dbReference type="Proteomes" id="UP000675882"/>
    </source>
</evidence>
<protein>
    <submittedName>
        <fullName evidence="2">Uncharacterized protein</fullName>
    </submittedName>
</protein>